<protein>
    <submittedName>
        <fullName evidence="1">Uncharacterized protein</fullName>
    </submittedName>
</protein>
<accession>A0A8S2TLI3</accession>
<name>A0A8S2TLI3_9BILA</name>
<comment type="caution">
    <text evidence="1">The sequence shown here is derived from an EMBL/GenBank/DDBJ whole genome shotgun (WGS) entry which is preliminary data.</text>
</comment>
<organism evidence="1 2">
    <name type="scientific">Rotaria magnacalcarata</name>
    <dbReference type="NCBI Taxonomy" id="392030"/>
    <lineage>
        <taxon>Eukaryota</taxon>
        <taxon>Metazoa</taxon>
        <taxon>Spiralia</taxon>
        <taxon>Gnathifera</taxon>
        <taxon>Rotifera</taxon>
        <taxon>Eurotatoria</taxon>
        <taxon>Bdelloidea</taxon>
        <taxon>Philodinida</taxon>
        <taxon>Philodinidae</taxon>
        <taxon>Rotaria</taxon>
    </lineage>
</organism>
<sequence length="32" mass="3694">MFDIDRIYNSQNGRIWAVNRLAADTNGGIRQK</sequence>
<dbReference type="Proteomes" id="UP000676336">
    <property type="component" value="Unassembled WGS sequence"/>
</dbReference>
<proteinExistence type="predicted"/>
<dbReference type="AlphaFoldDB" id="A0A8S2TLI3"/>
<reference evidence="1" key="1">
    <citation type="submission" date="2021-02" db="EMBL/GenBank/DDBJ databases">
        <authorList>
            <person name="Nowell W R."/>
        </authorList>
    </citation>
    <scope>NUCLEOTIDE SEQUENCE</scope>
</reference>
<evidence type="ECO:0000313" key="2">
    <source>
        <dbReference type="Proteomes" id="UP000676336"/>
    </source>
</evidence>
<dbReference type="EMBL" id="CAJOBI010033937">
    <property type="protein sequence ID" value="CAF4288268.1"/>
    <property type="molecule type" value="Genomic_DNA"/>
</dbReference>
<feature type="non-terminal residue" evidence="1">
    <location>
        <position position="32"/>
    </location>
</feature>
<gene>
    <name evidence="1" type="ORF">SMN809_LOCUS25552</name>
</gene>
<evidence type="ECO:0000313" key="1">
    <source>
        <dbReference type="EMBL" id="CAF4288268.1"/>
    </source>
</evidence>